<gene>
    <name evidence="2" type="ORF">A2803_01445</name>
</gene>
<dbReference type="InterPro" id="IPR043716">
    <property type="entry name" value="DUF5657"/>
</dbReference>
<name>A0A1F7YZQ3_9BACT</name>
<organism evidence="2 3">
    <name type="scientific">Candidatus Woesebacteria bacterium RIFCSPHIGHO2_01_FULL_44_21</name>
    <dbReference type="NCBI Taxonomy" id="1802503"/>
    <lineage>
        <taxon>Bacteria</taxon>
        <taxon>Candidatus Woeseibacteriota</taxon>
    </lineage>
</organism>
<reference evidence="2 3" key="1">
    <citation type="journal article" date="2016" name="Nat. Commun.">
        <title>Thousands of microbial genomes shed light on interconnected biogeochemical processes in an aquifer system.</title>
        <authorList>
            <person name="Anantharaman K."/>
            <person name="Brown C.T."/>
            <person name="Hug L.A."/>
            <person name="Sharon I."/>
            <person name="Castelle C.J."/>
            <person name="Probst A.J."/>
            <person name="Thomas B.C."/>
            <person name="Singh A."/>
            <person name="Wilkins M.J."/>
            <person name="Karaoz U."/>
            <person name="Brodie E.L."/>
            <person name="Williams K.H."/>
            <person name="Hubbard S.S."/>
            <person name="Banfield J.F."/>
        </authorList>
    </citation>
    <scope>NUCLEOTIDE SEQUENCE [LARGE SCALE GENOMIC DNA]</scope>
</reference>
<evidence type="ECO:0000256" key="1">
    <source>
        <dbReference type="SAM" id="Phobius"/>
    </source>
</evidence>
<comment type="caution">
    <text evidence="2">The sequence shown here is derived from an EMBL/GenBank/DDBJ whole genome shotgun (WGS) entry which is preliminary data.</text>
</comment>
<accession>A0A1F7YZQ3</accession>
<proteinExistence type="predicted"/>
<dbReference type="AlphaFoldDB" id="A0A1F7YZQ3"/>
<feature type="transmembrane region" description="Helical" evidence="1">
    <location>
        <begin position="12"/>
        <end position="33"/>
    </location>
</feature>
<keyword evidence="1" id="KW-1133">Transmembrane helix</keyword>
<dbReference type="Pfam" id="PF18901">
    <property type="entry name" value="DUF5657"/>
    <property type="match status" value="1"/>
</dbReference>
<keyword evidence="1" id="KW-0812">Transmembrane</keyword>
<evidence type="ECO:0000313" key="2">
    <source>
        <dbReference type="EMBL" id="OGM32700.1"/>
    </source>
</evidence>
<dbReference type="Proteomes" id="UP000178870">
    <property type="component" value="Unassembled WGS sequence"/>
</dbReference>
<sequence>MELLNLSSQVALILKLAGGLAAGFYIIFAFVIVRQVNKMTETLEVGLESVLRAVAILHLLFSIGALIAVLVIL</sequence>
<feature type="transmembrane region" description="Helical" evidence="1">
    <location>
        <begin position="53"/>
        <end position="72"/>
    </location>
</feature>
<evidence type="ECO:0000313" key="3">
    <source>
        <dbReference type="Proteomes" id="UP000178870"/>
    </source>
</evidence>
<dbReference type="EMBL" id="MGGP01000013">
    <property type="protein sequence ID" value="OGM32700.1"/>
    <property type="molecule type" value="Genomic_DNA"/>
</dbReference>
<protein>
    <submittedName>
        <fullName evidence="2">Uncharacterized protein</fullName>
    </submittedName>
</protein>
<keyword evidence="1" id="KW-0472">Membrane</keyword>